<proteinExistence type="predicted"/>
<dbReference type="InterPro" id="IPR055222">
    <property type="entry name" value="PRISE-like_Rossmann-fold"/>
</dbReference>
<keyword evidence="3" id="KW-1185">Reference proteome</keyword>
<comment type="caution">
    <text evidence="2">The sequence shown here is derived from an EMBL/GenBank/DDBJ whole genome shotgun (WGS) entry which is preliminary data.</text>
</comment>
<evidence type="ECO:0000313" key="2">
    <source>
        <dbReference type="EMBL" id="KZL70544.1"/>
    </source>
</evidence>
<dbReference type="InterPro" id="IPR036291">
    <property type="entry name" value="NAD(P)-bd_dom_sf"/>
</dbReference>
<dbReference type="Gene3D" id="3.40.50.720">
    <property type="entry name" value="NAD(P)-binding Rossmann-like Domain"/>
    <property type="match status" value="1"/>
</dbReference>
<dbReference type="Proteomes" id="UP000076552">
    <property type="component" value="Unassembled WGS sequence"/>
</dbReference>
<dbReference type="STRING" id="708197.A0A161VHQ2"/>
<dbReference type="SUPFAM" id="SSF51735">
    <property type="entry name" value="NAD(P)-binding Rossmann-fold domains"/>
    <property type="match status" value="1"/>
</dbReference>
<dbReference type="PANTHER" id="PTHR32487">
    <property type="entry name" value="3-OXO-DELTA(4,5)-STEROID 5-BETA-REDUCTASE"/>
    <property type="match status" value="1"/>
</dbReference>
<feature type="domain" description="PRISE-like Rossmann-fold" evidence="1">
    <location>
        <begin position="4"/>
        <end position="380"/>
    </location>
</feature>
<gene>
    <name evidence="2" type="ORF">CT0861_09874</name>
</gene>
<name>A0A161VHQ2_9PEZI</name>
<evidence type="ECO:0000259" key="1">
    <source>
        <dbReference type="Pfam" id="PF22917"/>
    </source>
</evidence>
<dbReference type="PANTHER" id="PTHR32487:SF8">
    <property type="entry name" value="NAD-DEPENDENT EPIMERASE_DEHYDRATASE DOMAIN-CONTAINING PROTEIN"/>
    <property type="match status" value="1"/>
</dbReference>
<accession>A0A161VHQ2</accession>
<organism evidence="2 3">
    <name type="scientific">Colletotrichum tofieldiae</name>
    <dbReference type="NCBI Taxonomy" id="708197"/>
    <lineage>
        <taxon>Eukaryota</taxon>
        <taxon>Fungi</taxon>
        <taxon>Dikarya</taxon>
        <taxon>Ascomycota</taxon>
        <taxon>Pezizomycotina</taxon>
        <taxon>Sordariomycetes</taxon>
        <taxon>Hypocreomycetidae</taxon>
        <taxon>Glomerellales</taxon>
        <taxon>Glomerellaceae</taxon>
        <taxon>Colletotrichum</taxon>
        <taxon>Colletotrichum spaethianum species complex</taxon>
    </lineage>
</organism>
<dbReference type="CDD" id="cd08948">
    <property type="entry name" value="5beta-POR_like_SDR_a"/>
    <property type="match status" value="1"/>
</dbReference>
<dbReference type="AlphaFoldDB" id="A0A161VHQ2"/>
<protein>
    <submittedName>
        <fullName evidence="2">SirQ protein</fullName>
    </submittedName>
</protein>
<sequence length="382" mass="41985">MAHALILGASGISGWSLLNQACSYPTPTTFKRITGTTNRPLTLEQAQLPADDRLHIASGIDFTKSVDEVALSLKQRIPDVDSISHVFYTAYAKGTDLETQVALNTGLLEVAVQAIERVSSNLKVIILQTGGKGYGVTYPKEVKIRPPLKEDLPRIPAPWADGIFYYNQYDALKKLSQGKPWTFSEIRPDAIVGFAPTANAMNMAKGIGIYLAIHRAVHGDGAGVPFPGPEHGYHATHTDTFQDILSKLEIHAAVNTTECGGGGAFNAADGQTVSWSQVWPRLCEYFGLRGRGPAPRSAPIQDFVRKNEGAWVALAKEHGLEEGVVGDFDWSFLDFMLVQCDFDREFDLTRSREVGFREEIDTVQGYVTSWERMKAAKQLPPF</sequence>
<reference evidence="2 3" key="1">
    <citation type="submission" date="2015-06" db="EMBL/GenBank/DDBJ databases">
        <title>Survival trade-offs in plant roots during colonization by closely related pathogenic and mutualistic fungi.</title>
        <authorList>
            <person name="Hacquard S."/>
            <person name="Kracher B."/>
            <person name="Hiruma K."/>
            <person name="Weinman A."/>
            <person name="Muench P."/>
            <person name="Garrido Oter R."/>
            <person name="Ver Loren van Themaat E."/>
            <person name="Dallerey J.-F."/>
            <person name="Damm U."/>
            <person name="Henrissat B."/>
            <person name="Lespinet O."/>
            <person name="Thon M."/>
            <person name="Kemen E."/>
            <person name="McHardy A.C."/>
            <person name="Schulze-Lefert P."/>
            <person name="O'Connell R.J."/>
        </authorList>
    </citation>
    <scope>NUCLEOTIDE SEQUENCE [LARGE SCALE GENOMIC DNA]</scope>
    <source>
        <strain evidence="2 3">0861</strain>
    </source>
</reference>
<evidence type="ECO:0000313" key="3">
    <source>
        <dbReference type="Proteomes" id="UP000076552"/>
    </source>
</evidence>
<dbReference type="Pfam" id="PF22917">
    <property type="entry name" value="PRISE"/>
    <property type="match status" value="1"/>
</dbReference>
<dbReference type="EMBL" id="LFIV01000087">
    <property type="protein sequence ID" value="KZL70544.1"/>
    <property type="molecule type" value="Genomic_DNA"/>
</dbReference>